<comment type="caution">
    <text evidence="1">The sequence shown here is derived from an EMBL/GenBank/DDBJ whole genome shotgun (WGS) entry which is preliminary data.</text>
</comment>
<organism evidence="1 2">
    <name type="scientific">Salix dunnii</name>
    <dbReference type="NCBI Taxonomy" id="1413687"/>
    <lineage>
        <taxon>Eukaryota</taxon>
        <taxon>Viridiplantae</taxon>
        <taxon>Streptophyta</taxon>
        <taxon>Embryophyta</taxon>
        <taxon>Tracheophyta</taxon>
        <taxon>Spermatophyta</taxon>
        <taxon>Magnoliopsida</taxon>
        <taxon>eudicotyledons</taxon>
        <taxon>Gunneridae</taxon>
        <taxon>Pentapetalae</taxon>
        <taxon>rosids</taxon>
        <taxon>fabids</taxon>
        <taxon>Malpighiales</taxon>
        <taxon>Salicaceae</taxon>
        <taxon>Saliceae</taxon>
        <taxon>Salix</taxon>
    </lineage>
</organism>
<protein>
    <submittedName>
        <fullName evidence="1">Uncharacterized protein</fullName>
    </submittedName>
</protein>
<name>A0A835JF05_9ROSI</name>
<proteinExistence type="predicted"/>
<dbReference type="EMBL" id="JADGMS010000013">
    <property type="protein sequence ID" value="KAF9669992.1"/>
    <property type="molecule type" value="Genomic_DNA"/>
</dbReference>
<evidence type="ECO:0000313" key="1">
    <source>
        <dbReference type="EMBL" id="KAF9669992.1"/>
    </source>
</evidence>
<sequence>MSAMFLTRNLQPEDIRTDFWFVLIIVSKLAPQNLRLRRKGILSENGGSENFPLFSESMKLKI</sequence>
<gene>
    <name evidence="1" type="ORF">SADUNF_Sadunf13G0022100</name>
</gene>
<accession>A0A835JF05</accession>
<dbReference type="AlphaFoldDB" id="A0A835JF05"/>
<keyword evidence="2" id="KW-1185">Reference proteome</keyword>
<evidence type="ECO:0000313" key="2">
    <source>
        <dbReference type="Proteomes" id="UP000657918"/>
    </source>
</evidence>
<reference evidence="1 2" key="1">
    <citation type="submission" date="2020-10" db="EMBL/GenBank/DDBJ databases">
        <title>Plant Genome Project.</title>
        <authorList>
            <person name="Zhang R.-G."/>
        </authorList>
    </citation>
    <scope>NUCLEOTIDE SEQUENCE [LARGE SCALE GENOMIC DNA]</scope>
    <source>
        <strain evidence="1">FAFU-HL-1</strain>
        <tissue evidence="1">Leaf</tissue>
    </source>
</reference>
<dbReference type="Proteomes" id="UP000657918">
    <property type="component" value="Unassembled WGS sequence"/>
</dbReference>